<proteinExistence type="predicted"/>
<organism evidence="1 2">
    <name type="scientific">Phyllobacterium trifolii</name>
    <dbReference type="NCBI Taxonomy" id="300193"/>
    <lineage>
        <taxon>Bacteria</taxon>
        <taxon>Pseudomonadati</taxon>
        <taxon>Pseudomonadota</taxon>
        <taxon>Alphaproteobacteria</taxon>
        <taxon>Hyphomicrobiales</taxon>
        <taxon>Phyllobacteriaceae</taxon>
        <taxon>Phyllobacterium</taxon>
    </lineage>
</organism>
<accession>A0A839UHB8</accession>
<protein>
    <submittedName>
        <fullName evidence="1">Uncharacterized protein</fullName>
    </submittedName>
</protein>
<keyword evidence="2" id="KW-1185">Reference proteome</keyword>
<reference evidence="1 2" key="1">
    <citation type="submission" date="2020-08" db="EMBL/GenBank/DDBJ databases">
        <title>Genomic Encyclopedia of Type Strains, Phase III (KMG-III): the genomes of soil and plant-associated and newly described type strains.</title>
        <authorList>
            <person name="Whitman W."/>
        </authorList>
    </citation>
    <scope>NUCLEOTIDE SEQUENCE [LARGE SCALE GENOMIC DNA]</scope>
    <source>
        <strain evidence="1 2">CECT 7015</strain>
    </source>
</reference>
<dbReference type="Proteomes" id="UP000554520">
    <property type="component" value="Unassembled WGS sequence"/>
</dbReference>
<dbReference type="EMBL" id="JACHXN010000017">
    <property type="protein sequence ID" value="MBB3148182.1"/>
    <property type="molecule type" value="Genomic_DNA"/>
</dbReference>
<evidence type="ECO:0000313" key="2">
    <source>
        <dbReference type="Proteomes" id="UP000554520"/>
    </source>
</evidence>
<evidence type="ECO:0000313" key="1">
    <source>
        <dbReference type="EMBL" id="MBB3148182.1"/>
    </source>
</evidence>
<gene>
    <name evidence="1" type="ORF">FHS21_004625</name>
</gene>
<comment type="caution">
    <text evidence="1">The sequence shown here is derived from an EMBL/GenBank/DDBJ whole genome shotgun (WGS) entry which is preliminary data.</text>
</comment>
<sequence>MTSATPRIEAISGFTSLIDILFGSSTKTGDGGSDLSGKNASRNALYWAI</sequence>
<dbReference type="AlphaFoldDB" id="A0A839UHB8"/>
<name>A0A839UHB8_9HYPH</name>